<dbReference type="SUPFAM" id="SSF55729">
    <property type="entry name" value="Acyl-CoA N-acyltransferases (Nat)"/>
    <property type="match status" value="1"/>
</dbReference>
<evidence type="ECO:0000256" key="4">
    <source>
        <dbReference type="HAMAP-Rule" id="MF_01812"/>
    </source>
</evidence>
<dbReference type="RefSeq" id="WP_146482530.1">
    <property type="nucleotide sequence ID" value="NZ_CP042266.1"/>
</dbReference>
<name>A0A5B8JNM1_9ACTN</name>
<evidence type="ECO:0000259" key="5">
    <source>
        <dbReference type="PROSITE" id="PS51186"/>
    </source>
</evidence>
<dbReference type="PANTHER" id="PTHR37817:SF1">
    <property type="entry name" value="N-ACETYLTRANSFERASE EIS"/>
    <property type="match status" value="1"/>
</dbReference>
<feature type="active site" description="Proton donor" evidence="4">
    <location>
        <position position="123"/>
    </location>
</feature>
<evidence type="ECO:0000313" key="7">
    <source>
        <dbReference type="Proteomes" id="UP000320580"/>
    </source>
</evidence>
<dbReference type="InterPro" id="IPR016181">
    <property type="entry name" value="Acyl_CoA_acyltransferase"/>
</dbReference>
<dbReference type="GO" id="GO:0034069">
    <property type="term" value="F:aminoglycoside N-acetyltransferase activity"/>
    <property type="evidence" value="ECO:0007669"/>
    <property type="project" value="TreeGrafter"/>
</dbReference>
<dbReference type="NCBIfam" id="NF002367">
    <property type="entry name" value="PRK01346.1-4"/>
    <property type="match status" value="1"/>
</dbReference>
<dbReference type="EMBL" id="CP042266">
    <property type="protein sequence ID" value="QDY79233.1"/>
    <property type="molecule type" value="Genomic_DNA"/>
</dbReference>
<dbReference type="GO" id="GO:0030649">
    <property type="term" value="P:aminoglycoside antibiotic catabolic process"/>
    <property type="evidence" value="ECO:0007669"/>
    <property type="project" value="TreeGrafter"/>
</dbReference>
<dbReference type="PROSITE" id="PS51186">
    <property type="entry name" value="GNAT"/>
    <property type="match status" value="1"/>
</dbReference>
<accession>A0A5B8JNM1</accession>
<feature type="binding site" evidence="4">
    <location>
        <begin position="90"/>
        <end position="95"/>
    </location>
    <ligand>
        <name>acetyl-CoA</name>
        <dbReference type="ChEBI" id="CHEBI:57288"/>
    </ligand>
</feature>
<dbReference type="InterPro" id="IPR051554">
    <property type="entry name" value="Acetyltransferase_Eis"/>
</dbReference>
<comment type="subunit">
    <text evidence="4">Homohexamer; trimer of dimers.</text>
</comment>
<dbReference type="InterPro" id="IPR041380">
    <property type="entry name" value="Acetyltransf_17"/>
</dbReference>
<reference evidence="6 7" key="1">
    <citation type="submission" date="2019-07" db="EMBL/GenBank/DDBJ databases">
        <authorList>
            <person name="Zhu P."/>
        </authorList>
    </citation>
    <scope>NUCLEOTIDE SEQUENCE [LARGE SCALE GENOMIC DNA]</scope>
    <source>
        <strain evidence="6 7">SSL-25</strain>
    </source>
</reference>
<feature type="binding site" evidence="4">
    <location>
        <begin position="82"/>
        <end position="84"/>
    </location>
    <ligand>
        <name>acetyl-CoA</name>
        <dbReference type="ChEBI" id="CHEBI:57288"/>
    </ligand>
</feature>
<feature type="binding site" evidence="4">
    <location>
        <begin position="118"/>
        <end position="119"/>
    </location>
    <ligand>
        <name>acetyl-CoA</name>
        <dbReference type="ChEBI" id="CHEBI:57288"/>
    </ligand>
</feature>
<dbReference type="InterPro" id="IPR025559">
    <property type="entry name" value="Eis_dom"/>
</dbReference>
<dbReference type="Pfam" id="PF13527">
    <property type="entry name" value="Acetyltransf_9"/>
    <property type="match status" value="1"/>
</dbReference>
<keyword evidence="3 4" id="KW-0012">Acyltransferase</keyword>
<evidence type="ECO:0000256" key="1">
    <source>
        <dbReference type="ARBA" id="ARBA00009213"/>
    </source>
</evidence>
<dbReference type="OrthoDB" id="8399956at2"/>
<comment type="similarity">
    <text evidence="1 4">Belongs to the acetyltransferase Eis family.</text>
</comment>
<dbReference type="AlphaFoldDB" id="A0A5B8JNM1"/>
<gene>
    <name evidence="6" type="ORF">FQU76_24985</name>
</gene>
<dbReference type="Gene3D" id="3.40.630.30">
    <property type="match status" value="2"/>
</dbReference>
<dbReference type="HAMAP" id="MF_01812">
    <property type="entry name" value="Eis"/>
    <property type="match status" value="1"/>
</dbReference>
<feature type="domain" description="N-acetyltransferase" evidence="5">
    <location>
        <begin position="4"/>
        <end position="150"/>
    </location>
</feature>
<dbReference type="Proteomes" id="UP000320580">
    <property type="component" value="Chromosome"/>
</dbReference>
<dbReference type="Pfam" id="PF17668">
    <property type="entry name" value="Acetyltransf_17"/>
    <property type="match status" value="1"/>
</dbReference>
<protein>
    <submittedName>
        <fullName evidence="6">GNAT family N-acetyltransferase</fullName>
    </submittedName>
</protein>
<dbReference type="KEGG" id="sqz:FQU76_24985"/>
<evidence type="ECO:0000313" key="6">
    <source>
        <dbReference type="EMBL" id="QDY79233.1"/>
    </source>
</evidence>
<dbReference type="InterPro" id="IPR036527">
    <property type="entry name" value="SCP2_sterol-bd_dom_sf"/>
</dbReference>
<dbReference type="Pfam" id="PF13530">
    <property type="entry name" value="SCP2_2"/>
    <property type="match status" value="1"/>
</dbReference>
<dbReference type="InterPro" id="IPR000182">
    <property type="entry name" value="GNAT_dom"/>
</dbReference>
<proteinExistence type="inferred from homology"/>
<evidence type="ECO:0000256" key="2">
    <source>
        <dbReference type="ARBA" id="ARBA00022679"/>
    </source>
</evidence>
<dbReference type="InterPro" id="IPR022902">
    <property type="entry name" value="NAcTrfase_Eis"/>
</dbReference>
<dbReference type="PANTHER" id="PTHR37817">
    <property type="entry name" value="N-ACETYLTRANSFERASE EIS"/>
    <property type="match status" value="1"/>
</dbReference>
<dbReference type="SUPFAM" id="SSF55718">
    <property type="entry name" value="SCP-like"/>
    <property type="match status" value="1"/>
</dbReference>
<keyword evidence="2 4" id="KW-0808">Transferase</keyword>
<keyword evidence="7" id="KW-1185">Reference proteome</keyword>
<sequence length="416" mass="45209">MTVVEYRTIPEAHLDRALDLHYLVFLEKDAEGELRKLHQEILERCDLVGAYEGEQLVGLLAAHPLMLSVPGGELRCAGVTFVSVAPTHRRRGVLSGMIGELMERCTARGVPLAALWVSEAGIYGRFGFEPATRSYTVEIDTDRPLALRIDPDERPLRLVSPDEAPELVGAAHGAARAGRAGRVARDDFWWRTQILRPEDEEDDDLSPPRVVVLGEADEPPAGYVIYRTQSDDEGRGKLHIGELEAESPAVAAALWRYVTSVDLVDQVRAWGRPLDDPLLRFSADRDQIGVVQEFPALWLRLVDVPGALAGRAWSAPVDVVLEVTDSGVARNAGRYRLVVAPDASPGGTGLSARVERTDAAPDLTFDVRELAACYLGDLDPAELVRAGLVTEHTAGAAAALGAASRTELLPHTTDEF</sequence>
<dbReference type="Gene3D" id="3.30.1050.10">
    <property type="entry name" value="SCP2 sterol-binding domain"/>
    <property type="match status" value="1"/>
</dbReference>
<organism evidence="6 7">
    <name type="scientific">Streptomyces qinzhouensis</name>
    <dbReference type="NCBI Taxonomy" id="2599401"/>
    <lineage>
        <taxon>Bacteria</taxon>
        <taxon>Bacillati</taxon>
        <taxon>Actinomycetota</taxon>
        <taxon>Actinomycetes</taxon>
        <taxon>Kitasatosporales</taxon>
        <taxon>Streptomycetaceae</taxon>
        <taxon>Streptomyces</taxon>
    </lineage>
</organism>
<evidence type="ECO:0000256" key="3">
    <source>
        <dbReference type="ARBA" id="ARBA00023315"/>
    </source>
</evidence>
<dbReference type="CDD" id="cd04301">
    <property type="entry name" value="NAT_SF"/>
    <property type="match status" value="1"/>
</dbReference>
<feature type="active site" description="Proton acceptor; via carboxylate" evidence="4">
    <location>
        <position position="416"/>
    </location>
</feature>